<dbReference type="CTD" id="136036194"/>
<dbReference type="Pfam" id="PF26557">
    <property type="entry name" value="Cullin_AB"/>
    <property type="match status" value="1"/>
</dbReference>
<evidence type="ECO:0000256" key="6">
    <source>
        <dbReference type="PROSITE-ProRule" id="PRU00330"/>
    </source>
</evidence>
<dbReference type="PANTHER" id="PTHR45957:SF1">
    <property type="entry name" value="ANAPHASE-PROMOTING COMPLEX SUBUNIT 2"/>
    <property type="match status" value="1"/>
</dbReference>
<dbReference type="InterPro" id="IPR036388">
    <property type="entry name" value="WH-like_DNA-bd_sf"/>
</dbReference>
<keyword evidence="2" id="KW-0132">Cell division</keyword>
<dbReference type="GO" id="GO:0007091">
    <property type="term" value="P:metaphase/anaphase transition of mitotic cell cycle"/>
    <property type="evidence" value="ECO:0007669"/>
    <property type="project" value="TreeGrafter"/>
</dbReference>
<feature type="region of interest" description="Disordered" evidence="7">
    <location>
        <begin position="421"/>
        <end position="465"/>
    </location>
</feature>
<evidence type="ECO:0000256" key="7">
    <source>
        <dbReference type="SAM" id="MobiDB-lite"/>
    </source>
</evidence>
<dbReference type="PROSITE" id="PS50069">
    <property type="entry name" value="CULLIN_2"/>
    <property type="match status" value="1"/>
</dbReference>
<name>A0A6J1T0H2_FRAOC</name>
<dbReference type="GO" id="GO:0070979">
    <property type="term" value="P:protein K11-linked ubiquitination"/>
    <property type="evidence" value="ECO:0007669"/>
    <property type="project" value="TreeGrafter"/>
</dbReference>
<dbReference type="Gene3D" id="1.10.10.10">
    <property type="entry name" value="Winged helix-like DNA-binding domain superfamily/Winged helix DNA-binding domain"/>
    <property type="match status" value="1"/>
</dbReference>
<evidence type="ECO:0000256" key="5">
    <source>
        <dbReference type="ARBA" id="ARBA00023306"/>
    </source>
</evidence>
<dbReference type="InterPro" id="IPR057975">
    <property type="entry name" value="TPR_ANAPC2"/>
</dbReference>
<dbReference type="InterPro" id="IPR014786">
    <property type="entry name" value="ANAPC2_C"/>
</dbReference>
<dbReference type="InterPro" id="IPR059120">
    <property type="entry name" value="Cullin-like_AB"/>
</dbReference>
<accession>A0A6J1T0H2</accession>
<evidence type="ECO:0000256" key="3">
    <source>
        <dbReference type="ARBA" id="ARBA00022776"/>
    </source>
</evidence>
<dbReference type="Gene3D" id="1.20.1310.10">
    <property type="entry name" value="Cullin Repeats"/>
    <property type="match status" value="1"/>
</dbReference>
<keyword evidence="3" id="KW-0498">Mitosis</keyword>
<dbReference type="SUPFAM" id="SSF75632">
    <property type="entry name" value="Cullin homology domain"/>
    <property type="match status" value="1"/>
</dbReference>
<dbReference type="InterPro" id="IPR044554">
    <property type="entry name" value="ANAPC2"/>
</dbReference>
<dbReference type="FunFam" id="1.20.1310.10:FF:000052">
    <property type="entry name" value="Anaphase-promoting complex subunit 2"/>
    <property type="match status" value="1"/>
</dbReference>
<evidence type="ECO:0000313" key="10">
    <source>
        <dbReference type="RefSeq" id="XP_026284206.1"/>
    </source>
</evidence>
<dbReference type="Proteomes" id="UP000504606">
    <property type="component" value="Unplaced"/>
</dbReference>
<evidence type="ECO:0000256" key="2">
    <source>
        <dbReference type="ARBA" id="ARBA00022618"/>
    </source>
</evidence>
<dbReference type="Pfam" id="PF25773">
    <property type="entry name" value="TPR_ANAPC2"/>
    <property type="match status" value="1"/>
</dbReference>
<dbReference type="Pfam" id="PF08672">
    <property type="entry name" value="ANAPC2"/>
    <property type="match status" value="1"/>
</dbReference>
<dbReference type="SMART" id="SM01013">
    <property type="entry name" value="APC2"/>
    <property type="match status" value="1"/>
</dbReference>
<dbReference type="GO" id="GO:0051301">
    <property type="term" value="P:cell division"/>
    <property type="evidence" value="ECO:0007669"/>
    <property type="project" value="UniProtKB-KW"/>
</dbReference>
<evidence type="ECO:0000256" key="1">
    <source>
        <dbReference type="ARBA" id="ARBA00016068"/>
    </source>
</evidence>
<dbReference type="KEGG" id="foc:113210429"/>
<sequence>MEDVENQQNLDELWKHVCILFPILCHENQDQNRQDCPSDELSIMQSIVGQGQEAIVEQLVLNEIETQLRRDIVPTFWRHFSDDEIKIHGLEGFKGAVDSLYDSLSTIVPFLQTLELLRQTAQSERQVYGQLSLMETFKVMVRASLHSQLPLDYQAITEDFYRVAFKVFCNSENKEIDQNESAEDIVQCAGCCHEIEFCQCQTIIEAFHDINGKLQELDLLERLAGDVLTTMIHRRIENHVQETCKGSFDVSHIGSLEVWLDTVVMGWLSRIYSSGSFGFRESENKETHSTVETLSKMKQTLRHFLYETYTRTRIDQLFNIIIEYPDSEPAVEDLRICLLKTDLRQHLTQKLQRALETRLLHPGVNTPDILTAYVAAIRALRTLDPSGVLLDTVTQPVRQYLRWRDDTVRCVVTSLTEEGPSELAEELSRGEALQLDDLTPSEEDTKNWETWNPDPVDADPSKTSQSRRTSDIISMLVNVYGSKDLFVNEYRTLLADRLLSSLNYNTDKEIRYLELLKLRFGESQLHYCEVMLKDIYDSKRINTHLHSDTNFNLDNQEFAITAMILSAQFWPHFNKETLELPEFVQEHLNTYTKAFETLKGNRTLSWKPQLGSVNLDIELKDRKINLTVSPIHATIIWHFQSKNQWTIEELSQIMHAPATLVRRKITYWQSQGLLHEIGPDSFELVEESGPRVKGHIPSEIVCDDEETESAMASAQEQREEELQVFWSYIVGMLTNLDSMPLERILQMLKMFALQGPTTIEVGLQELRHFLDRKVAEEKLLFYGGVYRLPKS</sequence>
<dbReference type="AlphaFoldDB" id="A0A6J1T0H2"/>
<reference evidence="10" key="1">
    <citation type="submission" date="2025-08" db="UniProtKB">
        <authorList>
            <consortium name="RefSeq"/>
        </authorList>
    </citation>
    <scope>IDENTIFICATION</scope>
    <source>
        <tissue evidence="10">Whole organism</tissue>
    </source>
</reference>
<dbReference type="OrthoDB" id="5581181at2759"/>
<organism evidence="9 10">
    <name type="scientific">Frankliniella occidentalis</name>
    <name type="common">Western flower thrips</name>
    <name type="synonym">Euthrips occidentalis</name>
    <dbReference type="NCBI Taxonomy" id="133901"/>
    <lineage>
        <taxon>Eukaryota</taxon>
        <taxon>Metazoa</taxon>
        <taxon>Ecdysozoa</taxon>
        <taxon>Arthropoda</taxon>
        <taxon>Hexapoda</taxon>
        <taxon>Insecta</taxon>
        <taxon>Pterygota</taxon>
        <taxon>Neoptera</taxon>
        <taxon>Paraneoptera</taxon>
        <taxon>Thysanoptera</taxon>
        <taxon>Terebrantia</taxon>
        <taxon>Thripoidea</taxon>
        <taxon>Thripidae</taxon>
        <taxon>Frankliniella</taxon>
    </lineage>
</organism>
<dbReference type="SUPFAM" id="SSF46785">
    <property type="entry name" value="Winged helix' DNA-binding domain"/>
    <property type="match status" value="1"/>
</dbReference>
<evidence type="ECO:0000259" key="8">
    <source>
        <dbReference type="PROSITE" id="PS50069"/>
    </source>
</evidence>
<dbReference type="InterPro" id="IPR016158">
    <property type="entry name" value="Cullin_homology"/>
</dbReference>
<comment type="similarity">
    <text evidence="6">Belongs to the cullin family.</text>
</comment>
<dbReference type="SMART" id="SM00182">
    <property type="entry name" value="CULLIN"/>
    <property type="match status" value="1"/>
</dbReference>
<dbReference type="GO" id="GO:0005680">
    <property type="term" value="C:anaphase-promoting complex"/>
    <property type="evidence" value="ECO:0007669"/>
    <property type="project" value="TreeGrafter"/>
</dbReference>
<keyword evidence="9" id="KW-1185">Reference proteome</keyword>
<keyword evidence="5" id="KW-0131">Cell cycle</keyword>
<gene>
    <name evidence="10" type="primary">LOC113210429</name>
</gene>
<dbReference type="PANTHER" id="PTHR45957">
    <property type="entry name" value="ANAPHASE-PROMOTING COMPLEX SUBUNIT 2"/>
    <property type="match status" value="1"/>
</dbReference>
<dbReference type="GO" id="GO:0031625">
    <property type="term" value="F:ubiquitin protein ligase binding"/>
    <property type="evidence" value="ECO:0007669"/>
    <property type="project" value="InterPro"/>
</dbReference>
<dbReference type="InterPro" id="IPR036317">
    <property type="entry name" value="Cullin_homology_sf"/>
</dbReference>
<dbReference type="RefSeq" id="XP_026284206.1">
    <property type="nucleotide sequence ID" value="XM_026428421.2"/>
</dbReference>
<dbReference type="GeneID" id="113210429"/>
<evidence type="ECO:0000313" key="9">
    <source>
        <dbReference type="Proteomes" id="UP000504606"/>
    </source>
</evidence>
<protein>
    <recommendedName>
        <fullName evidence="1">Anaphase-promoting complex subunit 2</fullName>
    </recommendedName>
</protein>
<dbReference type="InterPro" id="IPR036390">
    <property type="entry name" value="WH_DNA-bd_sf"/>
</dbReference>
<dbReference type="GO" id="GO:0006511">
    <property type="term" value="P:ubiquitin-dependent protein catabolic process"/>
    <property type="evidence" value="ECO:0007669"/>
    <property type="project" value="InterPro"/>
</dbReference>
<feature type="domain" description="Cullin family profile" evidence="8">
    <location>
        <begin position="473"/>
        <end position="669"/>
    </location>
</feature>
<evidence type="ECO:0000256" key="4">
    <source>
        <dbReference type="ARBA" id="ARBA00022786"/>
    </source>
</evidence>
<dbReference type="Gene3D" id="3.30.230.130">
    <property type="entry name" value="Cullin, Chain C, Domain 2"/>
    <property type="match status" value="1"/>
</dbReference>
<proteinExistence type="inferred from homology"/>
<keyword evidence="4" id="KW-0833">Ubl conjugation pathway</keyword>